<proteinExistence type="predicted"/>
<organism evidence="2">
    <name type="scientific">Tanacetum cinerariifolium</name>
    <name type="common">Dalmatian daisy</name>
    <name type="synonym">Chrysanthemum cinerariifolium</name>
    <dbReference type="NCBI Taxonomy" id="118510"/>
    <lineage>
        <taxon>Eukaryota</taxon>
        <taxon>Viridiplantae</taxon>
        <taxon>Streptophyta</taxon>
        <taxon>Embryophyta</taxon>
        <taxon>Tracheophyta</taxon>
        <taxon>Spermatophyta</taxon>
        <taxon>Magnoliopsida</taxon>
        <taxon>eudicotyledons</taxon>
        <taxon>Gunneridae</taxon>
        <taxon>Pentapetalae</taxon>
        <taxon>asterids</taxon>
        <taxon>campanulids</taxon>
        <taxon>Asterales</taxon>
        <taxon>Asteraceae</taxon>
        <taxon>Asteroideae</taxon>
        <taxon>Anthemideae</taxon>
        <taxon>Anthemidinae</taxon>
        <taxon>Tanacetum</taxon>
    </lineage>
</organism>
<sequence length="166" mass="19777">MDESKDERTKRTKLQQEQDRFGYEAAVRLQKVRVEADEELAQRLQAEERNNSKRAAEAELDYEGSKRQKTNKALGSVREQLNEEENALSQEDLQKMMMVVLVEEFYVEALQVKYPIIDWRDDLVMLWSLVKERISLTEPTDDNERTLWVELKRLFEPDTNDTLWKH</sequence>
<dbReference type="EMBL" id="BKCJ010000431">
    <property type="protein sequence ID" value="GEU33139.1"/>
    <property type="molecule type" value="Genomic_DNA"/>
</dbReference>
<feature type="region of interest" description="Disordered" evidence="1">
    <location>
        <begin position="44"/>
        <end position="72"/>
    </location>
</feature>
<feature type="compositionally biased region" description="Basic and acidic residues" evidence="1">
    <location>
        <begin position="45"/>
        <end position="57"/>
    </location>
</feature>
<evidence type="ECO:0000256" key="1">
    <source>
        <dbReference type="SAM" id="MobiDB-lite"/>
    </source>
</evidence>
<gene>
    <name evidence="2" type="ORF">Tci_005117</name>
</gene>
<accession>A0A6L2J8D7</accession>
<protein>
    <submittedName>
        <fullName evidence="2">Uncharacterized protein</fullName>
    </submittedName>
</protein>
<reference evidence="2" key="1">
    <citation type="journal article" date="2019" name="Sci. Rep.">
        <title>Draft genome of Tanacetum cinerariifolium, the natural source of mosquito coil.</title>
        <authorList>
            <person name="Yamashiro T."/>
            <person name="Shiraishi A."/>
            <person name="Satake H."/>
            <person name="Nakayama K."/>
        </authorList>
    </citation>
    <scope>NUCLEOTIDE SEQUENCE</scope>
</reference>
<dbReference type="AlphaFoldDB" id="A0A6L2J8D7"/>
<comment type="caution">
    <text evidence="2">The sequence shown here is derived from an EMBL/GenBank/DDBJ whole genome shotgun (WGS) entry which is preliminary data.</text>
</comment>
<evidence type="ECO:0000313" key="2">
    <source>
        <dbReference type="EMBL" id="GEU33139.1"/>
    </source>
</evidence>
<name>A0A6L2J8D7_TANCI</name>